<dbReference type="AlphaFoldDB" id="A0A8J8TA08"/>
<evidence type="ECO:0000313" key="3">
    <source>
        <dbReference type="Proteomes" id="UP000785679"/>
    </source>
</evidence>
<keyword evidence="1" id="KW-0812">Transmembrane</keyword>
<gene>
    <name evidence="2" type="ORF">FGO68_gene10158</name>
</gene>
<evidence type="ECO:0008006" key="4">
    <source>
        <dbReference type="Google" id="ProtNLM"/>
    </source>
</evidence>
<accession>A0A8J8TA08</accession>
<comment type="caution">
    <text evidence="2">The sequence shown here is derived from an EMBL/GenBank/DDBJ whole genome shotgun (WGS) entry which is preliminary data.</text>
</comment>
<keyword evidence="1" id="KW-1133">Transmembrane helix</keyword>
<name>A0A8J8TA08_HALGN</name>
<keyword evidence="3" id="KW-1185">Reference proteome</keyword>
<sequence length="134" mass="15265">MENRAKVHENSNKVYHLNMVCSNKIQRRRRLLNSPIGRRKMQGSCFKLCYLQNKTFHNTQSGGLLRAQFIVIIEILSSFVSLLYLKTPFLGNFHSQATVCLLANKKGTANIRLMINVQALQLAIELLIGFLSSQ</sequence>
<reference evidence="2" key="1">
    <citation type="submission" date="2019-06" db="EMBL/GenBank/DDBJ databases">
        <authorList>
            <person name="Zheng W."/>
        </authorList>
    </citation>
    <scope>NUCLEOTIDE SEQUENCE</scope>
    <source>
        <strain evidence="2">QDHG01</strain>
    </source>
</reference>
<feature type="transmembrane region" description="Helical" evidence="1">
    <location>
        <begin position="64"/>
        <end position="85"/>
    </location>
</feature>
<dbReference type="EMBL" id="RRYP01000587">
    <property type="protein sequence ID" value="TNV87185.1"/>
    <property type="molecule type" value="Genomic_DNA"/>
</dbReference>
<protein>
    <recommendedName>
        <fullName evidence="4">Transmembrane protein</fullName>
    </recommendedName>
</protein>
<evidence type="ECO:0000313" key="2">
    <source>
        <dbReference type="EMBL" id="TNV87185.1"/>
    </source>
</evidence>
<dbReference type="Proteomes" id="UP000785679">
    <property type="component" value="Unassembled WGS sequence"/>
</dbReference>
<keyword evidence="1" id="KW-0472">Membrane</keyword>
<organism evidence="2 3">
    <name type="scientific">Halteria grandinella</name>
    <dbReference type="NCBI Taxonomy" id="5974"/>
    <lineage>
        <taxon>Eukaryota</taxon>
        <taxon>Sar</taxon>
        <taxon>Alveolata</taxon>
        <taxon>Ciliophora</taxon>
        <taxon>Intramacronucleata</taxon>
        <taxon>Spirotrichea</taxon>
        <taxon>Stichotrichia</taxon>
        <taxon>Sporadotrichida</taxon>
        <taxon>Halteriidae</taxon>
        <taxon>Halteria</taxon>
    </lineage>
</organism>
<evidence type="ECO:0000256" key="1">
    <source>
        <dbReference type="SAM" id="Phobius"/>
    </source>
</evidence>
<proteinExistence type="predicted"/>